<evidence type="ECO:0000256" key="1">
    <source>
        <dbReference type="SAM" id="MobiDB-lite"/>
    </source>
</evidence>
<feature type="compositionally biased region" description="Polar residues" evidence="1">
    <location>
        <begin position="1"/>
        <end position="11"/>
    </location>
</feature>
<evidence type="ECO:0000313" key="3">
    <source>
        <dbReference type="Proteomes" id="UP001295740"/>
    </source>
</evidence>
<accession>A0AAI8VS42</accession>
<feature type="compositionally biased region" description="Low complexity" evidence="1">
    <location>
        <begin position="42"/>
        <end position="57"/>
    </location>
</feature>
<gene>
    <name evidence="2" type="ORF">KHLLAP_LOCUS10509</name>
</gene>
<feature type="compositionally biased region" description="Basic and acidic residues" evidence="1">
    <location>
        <begin position="58"/>
        <end position="82"/>
    </location>
</feature>
<feature type="compositionally biased region" description="Polar residues" evidence="1">
    <location>
        <begin position="320"/>
        <end position="331"/>
    </location>
</feature>
<feature type="compositionally biased region" description="Polar residues" evidence="1">
    <location>
        <begin position="188"/>
        <end position="202"/>
    </location>
</feature>
<dbReference type="EMBL" id="CAUWAG010000013">
    <property type="protein sequence ID" value="CAJ2510041.1"/>
    <property type="molecule type" value="Genomic_DNA"/>
</dbReference>
<keyword evidence="3" id="KW-1185">Reference proteome</keyword>
<comment type="caution">
    <text evidence="2">The sequence shown here is derived from an EMBL/GenBank/DDBJ whole genome shotgun (WGS) entry which is preliminary data.</text>
</comment>
<sequence length="606" mass="64483">MEASQFQTQVGSIPRRSVGAPAAQPVPSANIAPTSKKMRRQSSISSLLSAYSRTSSDSVHRSSQDSLFTKDSEPSYSPEREGMNNTQQKHTNAFAAFSVNPYADEVPQTTNELEVEAFPPPPPLKDPARPTTPSRALPLDTSRDGGTATSPASDVGGSPPRREIWRRRASSKSDRSLIVPELKLAVSHGSTAATAQPATAESSCLPPPPPEKNTPATAALPPRNASLPGRNIRPTRQADMAANDSPESRAESKAESEAKPEPPMKEHAAPSQSAADANTAVPTMAAAPGDPKESAAGKPISRRPVGPSKRDQPEVHHKISTPTLANSSQGAAQPASKFAPPFRSPRLVHSQSRSSLRDRSAPASHNVQETVMAQVPALSVRSPSFQNSGSARGPRPDQMTVMGAKPMLTPQSSGERLKQPGYSHGAHSTDTTSPPNDSTPRQKTLAPSRNISTDLRAVPLSDVNEAFEGSAATALGDNLTEEETAQLSDALARFPRNLEVPGSDDGVWPSHPVADKHFNCYARHAHLVFAKNTAYSLACQTCEVPDKKPRRVCSWCNLRICLKCCDILTSSGRDLKAAMPIIAEEKRREKGKSKEGDAPAAGANDS</sequence>
<proteinExistence type="predicted"/>
<dbReference type="AlphaFoldDB" id="A0AAI8VS42"/>
<protein>
    <submittedName>
        <fullName evidence="2">Uu.00g059410.m01.CDS01</fullName>
    </submittedName>
</protein>
<feature type="compositionally biased region" description="Basic and acidic residues" evidence="1">
    <location>
        <begin position="583"/>
        <end position="597"/>
    </location>
</feature>
<feature type="compositionally biased region" description="Basic and acidic residues" evidence="1">
    <location>
        <begin position="246"/>
        <end position="268"/>
    </location>
</feature>
<dbReference type="Proteomes" id="UP001295740">
    <property type="component" value="Unassembled WGS sequence"/>
</dbReference>
<feature type="compositionally biased region" description="Basic and acidic residues" evidence="1">
    <location>
        <begin position="308"/>
        <end position="317"/>
    </location>
</feature>
<feature type="compositionally biased region" description="Low complexity" evidence="1">
    <location>
        <begin position="428"/>
        <end position="439"/>
    </location>
</feature>
<feature type="region of interest" description="Disordered" evidence="1">
    <location>
        <begin position="1"/>
        <end position="452"/>
    </location>
</feature>
<feature type="region of interest" description="Disordered" evidence="1">
    <location>
        <begin position="583"/>
        <end position="606"/>
    </location>
</feature>
<reference evidence="2" key="1">
    <citation type="submission" date="2023-10" db="EMBL/GenBank/DDBJ databases">
        <authorList>
            <person name="Hackl T."/>
        </authorList>
    </citation>
    <scope>NUCLEOTIDE SEQUENCE</scope>
</reference>
<name>A0AAI8VS42_9PEZI</name>
<organism evidence="2 3">
    <name type="scientific">Anthostomella pinea</name>
    <dbReference type="NCBI Taxonomy" id="933095"/>
    <lineage>
        <taxon>Eukaryota</taxon>
        <taxon>Fungi</taxon>
        <taxon>Dikarya</taxon>
        <taxon>Ascomycota</taxon>
        <taxon>Pezizomycotina</taxon>
        <taxon>Sordariomycetes</taxon>
        <taxon>Xylariomycetidae</taxon>
        <taxon>Xylariales</taxon>
        <taxon>Xylariaceae</taxon>
        <taxon>Anthostomella</taxon>
    </lineage>
</organism>
<feature type="compositionally biased region" description="Polar residues" evidence="1">
    <location>
        <begin position="381"/>
        <end position="390"/>
    </location>
</feature>
<feature type="compositionally biased region" description="Polar residues" evidence="1">
    <location>
        <begin position="441"/>
        <end position="452"/>
    </location>
</feature>
<evidence type="ECO:0000313" key="2">
    <source>
        <dbReference type="EMBL" id="CAJ2510041.1"/>
    </source>
</evidence>